<feature type="signal peptide" evidence="1">
    <location>
        <begin position="1"/>
        <end position="22"/>
    </location>
</feature>
<keyword evidence="3" id="KW-1185">Reference proteome</keyword>
<dbReference type="Proteomes" id="UP000092993">
    <property type="component" value="Unassembled WGS sequence"/>
</dbReference>
<feature type="chain" id="PRO_5008888709" evidence="1">
    <location>
        <begin position="23"/>
        <end position="170"/>
    </location>
</feature>
<proteinExistence type="predicted"/>
<reference evidence="2 3" key="1">
    <citation type="submission" date="2016-03" db="EMBL/GenBank/DDBJ databases">
        <title>Whole genome sequencing of Grifola frondosa 9006-11.</title>
        <authorList>
            <person name="Min B."/>
            <person name="Park H."/>
            <person name="Kim J.-G."/>
            <person name="Cho H."/>
            <person name="Oh Y.-L."/>
            <person name="Kong W.-S."/>
            <person name="Choi I.-G."/>
        </authorList>
    </citation>
    <scope>NUCLEOTIDE SEQUENCE [LARGE SCALE GENOMIC DNA]</scope>
    <source>
        <strain evidence="2 3">9006-11</strain>
    </source>
</reference>
<dbReference type="AlphaFoldDB" id="A0A1C7LPP4"/>
<gene>
    <name evidence="2" type="ORF">A0H81_13120</name>
</gene>
<evidence type="ECO:0000313" key="2">
    <source>
        <dbReference type="EMBL" id="OBZ66751.1"/>
    </source>
</evidence>
<evidence type="ECO:0000313" key="3">
    <source>
        <dbReference type="Proteomes" id="UP000092993"/>
    </source>
</evidence>
<sequence>MSWSCSRYVASSFLALSNRALARTLLQAMVYHDAGHLCPPLPRLSDMRPRFQRVTSTSSRCVAGMHVMRDVNLSMELLRRFESMRTWQKRDEDLYQFKVVGFRASGALQQPPYQRKYLNGMHPSGHCAYPWTLGSLYGSETPRRRISISLERKRAICLDILSQCTHLPSP</sequence>
<organism evidence="2 3">
    <name type="scientific">Grifola frondosa</name>
    <name type="common">Maitake</name>
    <name type="synonym">Polyporus frondosus</name>
    <dbReference type="NCBI Taxonomy" id="5627"/>
    <lineage>
        <taxon>Eukaryota</taxon>
        <taxon>Fungi</taxon>
        <taxon>Dikarya</taxon>
        <taxon>Basidiomycota</taxon>
        <taxon>Agaricomycotina</taxon>
        <taxon>Agaricomycetes</taxon>
        <taxon>Polyporales</taxon>
        <taxon>Grifolaceae</taxon>
        <taxon>Grifola</taxon>
    </lineage>
</organism>
<protein>
    <submittedName>
        <fullName evidence="2">Uncharacterized protein</fullName>
    </submittedName>
</protein>
<keyword evidence="1" id="KW-0732">Signal</keyword>
<comment type="caution">
    <text evidence="2">The sequence shown here is derived from an EMBL/GenBank/DDBJ whole genome shotgun (WGS) entry which is preliminary data.</text>
</comment>
<accession>A0A1C7LPP4</accession>
<name>A0A1C7LPP4_GRIFR</name>
<evidence type="ECO:0000256" key="1">
    <source>
        <dbReference type="SAM" id="SignalP"/>
    </source>
</evidence>
<dbReference type="EMBL" id="LUGG01000027">
    <property type="protein sequence ID" value="OBZ66751.1"/>
    <property type="molecule type" value="Genomic_DNA"/>
</dbReference>